<proteinExistence type="predicted"/>
<keyword evidence="1" id="KW-0378">Hydrolase</keyword>
<reference evidence="1 2" key="1">
    <citation type="journal article" date="2020" name="Phytopathology">
        <title>Genome Sequence Resources of Colletotrichum truncatum, C. plurivorum, C. musicola, and C. sojae: Four Species Pathogenic to Soybean (Glycine max).</title>
        <authorList>
            <person name="Rogerio F."/>
            <person name="Boufleur T.R."/>
            <person name="Ciampi-Guillardi M."/>
            <person name="Sukno S.A."/>
            <person name="Thon M.R."/>
            <person name="Massola Junior N.S."/>
            <person name="Baroncelli R."/>
        </authorList>
    </citation>
    <scope>NUCLEOTIDE SEQUENCE [LARGE SCALE GENOMIC DNA]</scope>
    <source>
        <strain evidence="1 2">CMES1059</strain>
    </source>
</reference>
<protein>
    <submittedName>
        <fullName evidence="1">Glucuronyl hydrolase</fullName>
    </submittedName>
</protein>
<evidence type="ECO:0000313" key="1">
    <source>
        <dbReference type="EMBL" id="KAL0937712.1"/>
    </source>
</evidence>
<accession>A0ACC3Z0U7</accession>
<organism evidence="1 2">
    <name type="scientific">Colletotrichum truncatum</name>
    <name type="common">Anthracnose fungus</name>
    <name type="synonym">Colletotrichum capsici</name>
    <dbReference type="NCBI Taxonomy" id="5467"/>
    <lineage>
        <taxon>Eukaryota</taxon>
        <taxon>Fungi</taxon>
        <taxon>Dikarya</taxon>
        <taxon>Ascomycota</taxon>
        <taxon>Pezizomycotina</taxon>
        <taxon>Sordariomycetes</taxon>
        <taxon>Hypocreomycetidae</taxon>
        <taxon>Glomerellales</taxon>
        <taxon>Glomerellaceae</taxon>
        <taxon>Colletotrichum</taxon>
        <taxon>Colletotrichum truncatum species complex</taxon>
    </lineage>
</organism>
<keyword evidence="2" id="KW-1185">Reference proteome</keyword>
<dbReference type="EMBL" id="VUJX02000004">
    <property type="protein sequence ID" value="KAL0937712.1"/>
    <property type="molecule type" value="Genomic_DNA"/>
</dbReference>
<comment type="caution">
    <text evidence="1">The sequence shown here is derived from an EMBL/GenBank/DDBJ whole genome shotgun (WGS) entry which is preliminary data.</text>
</comment>
<dbReference type="Proteomes" id="UP000805649">
    <property type="component" value="Unassembled WGS sequence"/>
</dbReference>
<gene>
    <name evidence="1" type="ORF">CTRU02_207443</name>
</gene>
<sequence length="502" mass="56171">MAPQAVEVNVEPVINGAKRGCDGLGLIESGHPLKRSRVPNEQAEKTAGLTTPPLSSAETDRSGKTLASFLFSPKAIAKIWGVAQQSFSSASPPTLFPEYTKPGGTKYVYRELDFWTSGFFPGCLYLLLERRRKYVHHMRHLGWSAEEEPHQLHLEFACKWWTETLHPNAQLTTTHDLGFMIFPWARPAWELNHDRRAYHTAITAAKSLYSRYDATVGSIRSWDVCVTKRYKFLDPSADFLVIIDNMMNLDVIFWAAAQLGDEHMYNAAVKHAETTRTHHIRADFSTFHVVNFEQSTGVPKEKITNQGYSDTSSWSRGQAWAIAGFAQTYGWTRDVSFLETAISCADFFIAQTPSSGIPPWDFAAPKSELQPPDVSAAMISAYGMLLIHEALVSLGRESTYLKHALGLIHAACNTHMNGGGSYVKSHRTIDTVEHGTVDEEIGWEVDMEGEPETILNGATINNYEFAPRRWANHGLVYADYFFLLVGNKLLEMGVPELFESSV</sequence>
<evidence type="ECO:0000313" key="2">
    <source>
        <dbReference type="Proteomes" id="UP000805649"/>
    </source>
</evidence>
<name>A0ACC3Z0U7_COLTU</name>